<dbReference type="InterPro" id="IPR015421">
    <property type="entry name" value="PyrdxlP-dep_Trfase_major"/>
</dbReference>
<reference evidence="1" key="1">
    <citation type="submission" date="2014-01" db="EMBL/GenBank/DDBJ databases">
        <authorList>
            <person name="Brown-Elliot B."/>
            <person name="Wallace R."/>
            <person name="Lenaerts A."/>
            <person name="Ordway D."/>
            <person name="DeGroote M.A."/>
            <person name="Parker T."/>
            <person name="Sizemore C."/>
            <person name="Tallon L.J."/>
            <person name="Sadzewicz L.K."/>
            <person name="Sengamalay N."/>
            <person name="Fraser C.M."/>
            <person name="Hine E."/>
            <person name="Shefchek K.A."/>
            <person name="Das S.P."/>
            <person name="Tettelin H."/>
        </authorList>
    </citation>
    <scope>NUCLEOTIDE SEQUENCE [LARGE SCALE GENOMIC DNA]</scope>
    <source>
        <strain evidence="1">4042</strain>
    </source>
</reference>
<name>X8AI31_MYCXE</name>
<dbReference type="AlphaFoldDB" id="X8AI31"/>
<proteinExistence type="predicted"/>
<protein>
    <submittedName>
        <fullName evidence="1">Uncharacterized protein</fullName>
    </submittedName>
</protein>
<sequence>MVNSAPRPDERGPPGRGFTGAAKIVKFAAATTATSTRCCRCRLRSSDPGLPSSPGSPARRADTIVLPYNDFDAVREIFAGSAAKSPR</sequence>
<dbReference type="EMBL" id="JAOB01000056">
    <property type="protein sequence ID" value="EUA31229.1"/>
    <property type="molecule type" value="Genomic_DNA"/>
</dbReference>
<gene>
    <name evidence="1" type="ORF">I553_4004</name>
</gene>
<evidence type="ECO:0000313" key="1">
    <source>
        <dbReference type="EMBL" id="EUA31229.1"/>
    </source>
</evidence>
<dbReference type="Gene3D" id="3.40.640.10">
    <property type="entry name" value="Type I PLP-dependent aspartate aminotransferase-like (Major domain)"/>
    <property type="match status" value="1"/>
</dbReference>
<comment type="caution">
    <text evidence="1">The sequence shown here is derived from an EMBL/GenBank/DDBJ whole genome shotgun (WGS) entry which is preliminary data.</text>
</comment>
<accession>X8AI31</accession>
<dbReference type="PATRIC" id="fig|1299334.3.peg.5711"/>
<organism evidence="1">
    <name type="scientific">Mycobacterium xenopi 4042</name>
    <dbReference type="NCBI Taxonomy" id="1299334"/>
    <lineage>
        <taxon>Bacteria</taxon>
        <taxon>Bacillati</taxon>
        <taxon>Actinomycetota</taxon>
        <taxon>Actinomycetes</taxon>
        <taxon>Mycobacteriales</taxon>
        <taxon>Mycobacteriaceae</taxon>
        <taxon>Mycobacterium</taxon>
    </lineage>
</organism>